<evidence type="ECO:0000256" key="1">
    <source>
        <dbReference type="SAM" id="MobiDB-lite"/>
    </source>
</evidence>
<comment type="caution">
    <text evidence="2">The sequence shown here is derived from an EMBL/GenBank/DDBJ whole genome shotgun (WGS) entry which is preliminary data.</text>
</comment>
<evidence type="ECO:0000313" key="2">
    <source>
        <dbReference type="EMBL" id="VEL34313.1"/>
    </source>
</evidence>
<feature type="compositionally biased region" description="Low complexity" evidence="1">
    <location>
        <begin position="229"/>
        <end position="238"/>
    </location>
</feature>
<dbReference type="AlphaFoldDB" id="A0A448XDI8"/>
<feature type="compositionally biased region" description="Acidic residues" evidence="1">
    <location>
        <begin position="175"/>
        <end position="207"/>
    </location>
</feature>
<feature type="compositionally biased region" description="Basic and acidic residues" evidence="1">
    <location>
        <begin position="32"/>
        <end position="43"/>
    </location>
</feature>
<keyword evidence="3" id="KW-1185">Reference proteome</keyword>
<feature type="compositionally biased region" description="Acidic residues" evidence="1">
    <location>
        <begin position="219"/>
        <end position="228"/>
    </location>
</feature>
<accession>A0A448XDI8</accession>
<reference evidence="2" key="1">
    <citation type="submission" date="2018-11" db="EMBL/GenBank/DDBJ databases">
        <authorList>
            <consortium name="Pathogen Informatics"/>
        </authorList>
    </citation>
    <scope>NUCLEOTIDE SEQUENCE</scope>
</reference>
<feature type="region of interest" description="Disordered" evidence="1">
    <location>
        <begin position="28"/>
        <end position="64"/>
    </location>
</feature>
<protein>
    <submittedName>
        <fullName evidence="2">Uncharacterized protein</fullName>
    </submittedName>
</protein>
<dbReference type="EMBL" id="CAAALY010247419">
    <property type="protein sequence ID" value="VEL34313.1"/>
    <property type="molecule type" value="Genomic_DNA"/>
</dbReference>
<gene>
    <name evidence="2" type="ORF">PXEA_LOCUS27753</name>
</gene>
<name>A0A448XDI8_9PLAT</name>
<feature type="compositionally biased region" description="Basic and acidic residues" evidence="1">
    <location>
        <begin position="157"/>
        <end position="174"/>
    </location>
</feature>
<organism evidence="2 3">
    <name type="scientific">Protopolystoma xenopodis</name>
    <dbReference type="NCBI Taxonomy" id="117903"/>
    <lineage>
        <taxon>Eukaryota</taxon>
        <taxon>Metazoa</taxon>
        <taxon>Spiralia</taxon>
        <taxon>Lophotrochozoa</taxon>
        <taxon>Platyhelminthes</taxon>
        <taxon>Monogenea</taxon>
        <taxon>Polyopisthocotylea</taxon>
        <taxon>Polystomatidea</taxon>
        <taxon>Polystomatidae</taxon>
        <taxon>Protopolystoma</taxon>
    </lineage>
</organism>
<sequence length="594" mass="63929">MFLGDSLKSISILVEELVPIAALHQTDEALTDDEKQLENDRPTGRRSGRPNEDDVEDESNIVEDTVTGDRLKTFFRSRVQPKSRPRIEAETVHSSRLPEVETEAMRAARLSRLAVRRDGAFRRFADCYLEDEDDEDDDYEEEENNNEQEDGYDDELEGGRDRLNKTRQPRREALSEEDDDEEDEEEDDEEDIENWNSEDDTSSSDEDSLTRGKGRQLADEDEDEDDSFDSGASEDSGGISSRDRASQAQRGRRCTDFVAETQSMLTSGLADISSLAGSNQLRPQQHQLLQVQQAHSLQSQSMHMGRSTSLGATSWSRKAVASGASKRARVITYHGDGSADTLFGTTSSSPHMTHHAQNRVQVYHLPQQQANLNVFMQPCQPASVTGSQTPLLHVQMPRTLRPPISTTSISSISNTRQQNPLIMTSPRLTPLVSGVGFAGTCASASASTSVVSTASSISPLPPQLGLGPQTLATGLASGSGAVRIVSLPSHHASSPVSTSISANIGGPNTTAISSLVPTAVHTPVLVSSAPCLVSGSTSSSICLGSPTTTITTSTAVIPTSSIDNKNNSIVTLDSSFMPLQMVQSAGSPVVAKVC</sequence>
<evidence type="ECO:0000313" key="3">
    <source>
        <dbReference type="Proteomes" id="UP000784294"/>
    </source>
</evidence>
<feature type="region of interest" description="Disordered" evidence="1">
    <location>
        <begin position="128"/>
        <end position="254"/>
    </location>
</feature>
<feature type="compositionally biased region" description="Acidic residues" evidence="1">
    <location>
        <begin position="128"/>
        <end position="156"/>
    </location>
</feature>
<dbReference type="Proteomes" id="UP000784294">
    <property type="component" value="Unassembled WGS sequence"/>
</dbReference>
<proteinExistence type="predicted"/>